<sequence length="273" mass="28643">MAAYREVVRSAVTATQSAAQQSQPSPVQVFVLASHRADQTVRALGAEAEQTPTVVHLSQEIWLQRPVQPSEQITIELDVLGARRDARGARLSLRSVLTGAGGQALAELVTGVLLTGVTIEPFGEIPTSAAPTGGTAGESTVLTRAVPAEMPPRYADVSGDDNPIHLDTEAAQAAGFPGVIAHGMSVMALICEEVIDRYADGDAERVRGVGGRFSQPVLPEESLEIALTPDEDGHVVRFSCKTPRGPAIKSGWVEITPAQPASAATEEKQVGDV</sequence>
<evidence type="ECO:0000313" key="4">
    <source>
        <dbReference type="Proteomes" id="UP001500908"/>
    </source>
</evidence>
<dbReference type="InterPro" id="IPR002539">
    <property type="entry name" value="MaoC-like_dom"/>
</dbReference>
<evidence type="ECO:0000259" key="2">
    <source>
        <dbReference type="Pfam" id="PF01575"/>
    </source>
</evidence>
<accession>A0ABP7EUM6</accession>
<evidence type="ECO:0000256" key="1">
    <source>
        <dbReference type="ARBA" id="ARBA00005254"/>
    </source>
</evidence>
<reference evidence="4" key="1">
    <citation type="journal article" date="2019" name="Int. J. Syst. Evol. Microbiol.">
        <title>The Global Catalogue of Microorganisms (GCM) 10K type strain sequencing project: providing services to taxonomists for standard genome sequencing and annotation.</title>
        <authorList>
            <consortium name="The Broad Institute Genomics Platform"/>
            <consortium name="The Broad Institute Genome Sequencing Center for Infectious Disease"/>
            <person name="Wu L."/>
            <person name="Ma J."/>
        </authorList>
    </citation>
    <scope>NUCLEOTIDE SEQUENCE [LARGE SCALE GENOMIC DNA]</scope>
    <source>
        <strain evidence="4">JCM 17137</strain>
    </source>
</reference>
<name>A0ABP7EUM6_9ACTN</name>
<dbReference type="SUPFAM" id="SSF54637">
    <property type="entry name" value="Thioesterase/thiol ester dehydrase-isomerase"/>
    <property type="match status" value="2"/>
</dbReference>
<organism evidence="3 4">
    <name type="scientific">Salinactinospora qingdaonensis</name>
    <dbReference type="NCBI Taxonomy" id="702744"/>
    <lineage>
        <taxon>Bacteria</taxon>
        <taxon>Bacillati</taxon>
        <taxon>Actinomycetota</taxon>
        <taxon>Actinomycetes</taxon>
        <taxon>Streptosporangiales</taxon>
        <taxon>Nocardiopsidaceae</taxon>
        <taxon>Salinactinospora</taxon>
    </lineage>
</organism>
<comment type="similarity">
    <text evidence="1">Belongs to the enoyl-CoA hydratase/isomerase family.</text>
</comment>
<dbReference type="Gene3D" id="3.10.129.10">
    <property type="entry name" value="Hotdog Thioesterase"/>
    <property type="match status" value="1"/>
</dbReference>
<dbReference type="Pfam" id="PF01575">
    <property type="entry name" value="MaoC_dehydratas"/>
    <property type="match status" value="1"/>
</dbReference>
<gene>
    <name evidence="3" type="ORF">GCM10022402_02420</name>
</gene>
<feature type="domain" description="MaoC-like" evidence="2">
    <location>
        <begin position="151"/>
        <end position="227"/>
    </location>
</feature>
<dbReference type="PRINTS" id="PR01483">
    <property type="entry name" value="FASYNTHASE"/>
</dbReference>
<dbReference type="PANTHER" id="PTHR43841">
    <property type="entry name" value="3-HYDROXYACYL-THIOESTER DEHYDRATASE HTDX-RELATED"/>
    <property type="match status" value="1"/>
</dbReference>
<protein>
    <recommendedName>
        <fullName evidence="2">MaoC-like domain-containing protein</fullName>
    </recommendedName>
</protein>
<proteinExistence type="inferred from homology"/>
<keyword evidence="4" id="KW-1185">Reference proteome</keyword>
<evidence type="ECO:0000313" key="3">
    <source>
        <dbReference type="EMBL" id="GAA3725275.1"/>
    </source>
</evidence>
<dbReference type="EMBL" id="BAABDD010000001">
    <property type="protein sequence ID" value="GAA3725275.1"/>
    <property type="molecule type" value="Genomic_DNA"/>
</dbReference>
<comment type="caution">
    <text evidence="3">The sequence shown here is derived from an EMBL/GenBank/DDBJ whole genome shotgun (WGS) entry which is preliminary data.</text>
</comment>
<dbReference type="Proteomes" id="UP001500908">
    <property type="component" value="Unassembled WGS sequence"/>
</dbReference>
<dbReference type="PANTHER" id="PTHR43841:SF3">
    <property type="entry name" value="(3R)-HYDROXYACYL-ACP DEHYDRATASE SUBUNIT HADB"/>
    <property type="match status" value="1"/>
</dbReference>
<dbReference type="InterPro" id="IPR003965">
    <property type="entry name" value="Fatty_acid_synthase"/>
</dbReference>
<dbReference type="InterPro" id="IPR029069">
    <property type="entry name" value="HotDog_dom_sf"/>
</dbReference>